<evidence type="ECO:0000313" key="3">
    <source>
        <dbReference type="Proteomes" id="UP001595821"/>
    </source>
</evidence>
<comment type="caution">
    <text evidence="2">The sequence shown here is derived from an EMBL/GenBank/DDBJ whole genome shotgun (WGS) entry which is preliminary data.</text>
</comment>
<protein>
    <recommendedName>
        <fullName evidence="1">DUF8154 domain-containing protein</fullName>
    </recommendedName>
</protein>
<sequence length="63" mass="6670">MTSKELEAALGDAEDAFQKPANPEVGLEHVSDPAVFQLRKVCHLLDAAGFLLDQSSVVSSISS</sequence>
<dbReference type="AlphaFoldDB" id="A0ABD5P1M1"/>
<accession>A0ABD5P1M1</accession>
<feature type="domain" description="DUF8154" evidence="1">
    <location>
        <begin position="1"/>
        <end position="56"/>
    </location>
</feature>
<reference evidence="2 3" key="1">
    <citation type="journal article" date="2014" name="Int. J. Syst. Evol. Microbiol.">
        <title>Complete genome sequence of Corynebacterium casei LMG S-19264T (=DSM 44701T), isolated from a smear-ripened cheese.</title>
        <authorList>
            <consortium name="US DOE Joint Genome Institute (JGI-PGF)"/>
            <person name="Walter F."/>
            <person name="Albersmeier A."/>
            <person name="Kalinowski J."/>
            <person name="Ruckert C."/>
        </authorList>
    </citation>
    <scope>NUCLEOTIDE SEQUENCE [LARGE SCALE GENOMIC DNA]</scope>
    <source>
        <strain evidence="2 3">IBRC-M 10912</strain>
    </source>
</reference>
<dbReference type="Pfam" id="PF26481">
    <property type="entry name" value="DUF8154"/>
    <property type="match status" value="1"/>
</dbReference>
<gene>
    <name evidence="2" type="ORF">ACFOZ7_13785</name>
</gene>
<proteinExistence type="predicted"/>
<dbReference type="GeneID" id="71856249"/>
<dbReference type="RefSeq" id="WP_246975280.1">
    <property type="nucleotide sequence ID" value="NZ_CP095398.1"/>
</dbReference>
<name>A0ABD5P1M1_9EURY</name>
<evidence type="ECO:0000259" key="1">
    <source>
        <dbReference type="Pfam" id="PF26481"/>
    </source>
</evidence>
<dbReference type="EMBL" id="JBHSDJ010000110">
    <property type="protein sequence ID" value="MFC4248000.1"/>
    <property type="molecule type" value="Genomic_DNA"/>
</dbReference>
<evidence type="ECO:0000313" key="2">
    <source>
        <dbReference type="EMBL" id="MFC4248000.1"/>
    </source>
</evidence>
<organism evidence="2 3">
    <name type="scientific">Natribaculum luteum</name>
    <dbReference type="NCBI Taxonomy" id="1586232"/>
    <lineage>
        <taxon>Archaea</taxon>
        <taxon>Methanobacteriati</taxon>
        <taxon>Methanobacteriota</taxon>
        <taxon>Stenosarchaea group</taxon>
        <taxon>Halobacteria</taxon>
        <taxon>Halobacteriales</taxon>
        <taxon>Natrialbaceae</taxon>
        <taxon>Natribaculum</taxon>
    </lineage>
</organism>
<dbReference type="Proteomes" id="UP001595821">
    <property type="component" value="Unassembled WGS sequence"/>
</dbReference>
<dbReference type="InterPro" id="IPR058467">
    <property type="entry name" value="DUF8154"/>
</dbReference>